<dbReference type="Proteomes" id="UP001165962">
    <property type="component" value="Unassembled WGS sequence"/>
</dbReference>
<keyword evidence="2" id="KW-1185">Reference proteome</keyword>
<evidence type="ECO:0000313" key="1">
    <source>
        <dbReference type="EMBL" id="NHN34509.1"/>
    </source>
</evidence>
<gene>
    <name evidence="1" type="ORF">G9U52_32465</name>
</gene>
<dbReference type="InterPro" id="IPR029033">
    <property type="entry name" value="His_PPase_superfam"/>
</dbReference>
<dbReference type="InterPro" id="IPR013078">
    <property type="entry name" value="His_Pase_superF_clade-1"/>
</dbReference>
<protein>
    <submittedName>
        <fullName evidence="1">Histidine phosphatase family protein</fullName>
    </submittedName>
</protein>
<reference evidence="1" key="1">
    <citation type="submission" date="2020-03" db="EMBL/GenBank/DDBJ databases">
        <title>Draft sequencing of Paenibacilllus sp. S3N08.</title>
        <authorList>
            <person name="Kim D.-U."/>
        </authorList>
    </citation>
    <scope>NUCLEOTIDE SEQUENCE</scope>
    <source>
        <strain evidence="1">S3N08</strain>
    </source>
</reference>
<dbReference type="RefSeq" id="WP_166155503.1">
    <property type="nucleotide sequence ID" value="NZ_JAAOIW010000019.1"/>
</dbReference>
<evidence type="ECO:0000313" key="2">
    <source>
        <dbReference type="Proteomes" id="UP001165962"/>
    </source>
</evidence>
<dbReference type="EMBL" id="JAAOIW010000019">
    <property type="protein sequence ID" value="NHN34509.1"/>
    <property type="molecule type" value="Genomic_DNA"/>
</dbReference>
<dbReference type="SMART" id="SM00855">
    <property type="entry name" value="PGAM"/>
    <property type="match status" value="1"/>
</dbReference>
<name>A0ABX0JJ46_9BACL</name>
<proteinExistence type="predicted"/>
<sequence length="231" mass="26384">MKIYLIRHAEPDYPNNTITAAGHLEAQALASLLQEIGIDRIYCSPIERAVLTMQYTANLLGIEPVIEPWTRELNWQAPDDQGRPIAAWNIPGETVRASRPYPDHEIWPARAPYQNYVDHYETIKTNSDEFLQRHGYIREDGRYRIDKPNQESIAVFCHLGFGLTWLSHLLELPFPIVWSGFWLPPSSVTTILFEERSEQWATPRCIGLGCVAHLHKAKLPVSPMGLMANTI</sequence>
<dbReference type="SUPFAM" id="SSF53254">
    <property type="entry name" value="Phosphoglycerate mutase-like"/>
    <property type="match status" value="1"/>
</dbReference>
<organism evidence="1 2">
    <name type="scientific">Paenibacillus agricola</name>
    <dbReference type="NCBI Taxonomy" id="2716264"/>
    <lineage>
        <taxon>Bacteria</taxon>
        <taxon>Bacillati</taxon>
        <taxon>Bacillota</taxon>
        <taxon>Bacilli</taxon>
        <taxon>Bacillales</taxon>
        <taxon>Paenibacillaceae</taxon>
        <taxon>Paenibacillus</taxon>
    </lineage>
</organism>
<accession>A0ABX0JJ46</accession>
<comment type="caution">
    <text evidence="1">The sequence shown here is derived from an EMBL/GenBank/DDBJ whole genome shotgun (WGS) entry which is preliminary data.</text>
</comment>
<dbReference type="Gene3D" id="3.40.50.1240">
    <property type="entry name" value="Phosphoglycerate mutase-like"/>
    <property type="match status" value="1"/>
</dbReference>
<dbReference type="Pfam" id="PF00300">
    <property type="entry name" value="His_Phos_1"/>
    <property type="match status" value="1"/>
</dbReference>
<dbReference type="CDD" id="cd07067">
    <property type="entry name" value="HP_PGM_like"/>
    <property type="match status" value="1"/>
</dbReference>